<dbReference type="VEuPathDB" id="FungiDB:PCH_Pc13g00490"/>
<name>B6H187_PENRW</name>
<sequence length="115" mass="12826">MGGDNLDALCFAGQTVELPEALGLLEPEYVFLETGRVLPGNDTGIPGSPCSPRSPYLSPKEPDFRSQEPSSLQPGPRVPRNLYCFPRRREKRHVQHRSFDCRVINQGPLGLFSFI</sequence>
<protein>
    <submittedName>
        <fullName evidence="2">Uncharacterized protein</fullName>
    </submittedName>
</protein>
<dbReference type="OrthoDB" id="10408119at2759"/>
<feature type="region of interest" description="Disordered" evidence="1">
    <location>
        <begin position="41"/>
        <end position="79"/>
    </location>
</feature>
<organism evidence="2 3">
    <name type="scientific">Penicillium rubens (strain ATCC 28089 / DSM 1075 / NRRL 1951 / Wisconsin 54-1255)</name>
    <name type="common">Penicillium chrysogenum</name>
    <dbReference type="NCBI Taxonomy" id="500485"/>
    <lineage>
        <taxon>Eukaryota</taxon>
        <taxon>Fungi</taxon>
        <taxon>Dikarya</taxon>
        <taxon>Ascomycota</taxon>
        <taxon>Pezizomycotina</taxon>
        <taxon>Eurotiomycetes</taxon>
        <taxon>Eurotiomycetidae</taxon>
        <taxon>Eurotiales</taxon>
        <taxon>Aspergillaceae</taxon>
        <taxon>Penicillium</taxon>
        <taxon>Penicillium chrysogenum species complex</taxon>
    </lineage>
</organism>
<dbReference type="HOGENOM" id="CLU_2109829_0_0_1"/>
<dbReference type="Proteomes" id="UP000000724">
    <property type="component" value="Contig Pc00c13"/>
</dbReference>
<reference evidence="2 3" key="1">
    <citation type="journal article" date="2008" name="Nat. Biotechnol.">
        <title>Genome sequencing and analysis of the filamentous fungus Penicillium chrysogenum.</title>
        <authorList>
            <person name="van den Berg M.A."/>
            <person name="Albang R."/>
            <person name="Albermann K."/>
            <person name="Badger J.H."/>
            <person name="Daran J.-M."/>
            <person name="Driessen A.J.M."/>
            <person name="Garcia-Estrada C."/>
            <person name="Fedorova N.D."/>
            <person name="Harris D.M."/>
            <person name="Heijne W.H.M."/>
            <person name="Joardar V.S."/>
            <person name="Kiel J.A.K.W."/>
            <person name="Kovalchuk A."/>
            <person name="Martin J.F."/>
            <person name="Nierman W.C."/>
            <person name="Nijland J.G."/>
            <person name="Pronk J.T."/>
            <person name="Roubos J.A."/>
            <person name="van der Klei I.J."/>
            <person name="van Peij N.N.M.E."/>
            <person name="Veenhuis M."/>
            <person name="von Doehren H."/>
            <person name="Wagner C."/>
            <person name="Wortman J.R."/>
            <person name="Bovenberg R.A.L."/>
        </authorList>
    </citation>
    <scope>NUCLEOTIDE SEQUENCE [LARGE SCALE GENOMIC DNA]</scope>
    <source>
        <strain evidence="3">ATCC 28089 / DSM 1075 / NRRL 1951 / Wisconsin 54-1255</strain>
    </source>
</reference>
<accession>B6H187</accession>
<dbReference type="AlphaFoldDB" id="B6H187"/>
<proteinExistence type="predicted"/>
<evidence type="ECO:0000313" key="3">
    <source>
        <dbReference type="Proteomes" id="UP000000724"/>
    </source>
</evidence>
<gene>
    <name evidence="2" type="ORF">Pc13g00490</name>
    <name evidence="2" type="ORF">PCH_Pc13g00490</name>
</gene>
<evidence type="ECO:0000313" key="2">
    <source>
        <dbReference type="EMBL" id="CAP91118.1"/>
    </source>
</evidence>
<evidence type="ECO:0000256" key="1">
    <source>
        <dbReference type="SAM" id="MobiDB-lite"/>
    </source>
</evidence>
<keyword evidence="3" id="KW-1185">Reference proteome</keyword>
<dbReference type="EMBL" id="AM920428">
    <property type="protein sequence ID" value="CAP91118.1"/>
    <property type="molecule type" value="Genomic_DNA"/>
</dbReference>